<keyword evidence="1" id="KW-0812">Transmembrane</keyword>
<reference evidence="3" key="1">
    <citation type="journal article" date="2024" name="FEMS Microbiol. Lett.">
        <title>Genomic insights into Spiroplasma endosymbionts that induce male-killing and protective phenotypes in the pea aphid.</title>
        <authorList>
            <person name="Arai H."/>
            <person name="Legeai F."/>
            <person name="Kageyama D."/>
            <person name="Sugio A."/>
            <person name="Simon J.C."/>
        </authorList>
    </citation>
    <scope>NUCLEOTIDE SEQUENCE [LARGE SCALE GENOMIC DNA]</scope>
    <source>
        <strain evidence="3">sAp269</strain>
    </source>
</reference>
<sequence length="83" mass="9139">MLQKKKGLKNPFTVGKSAKIKPTSINNIIAIVNNVIKKMAMFLIIAFLPLMLIMVIMIIIIAAIIAIISPDTINNFINANEAF</sequence>
<gene>
    <name evidence="2" type="ORF">SAP269_16210</name>
</gene>
<organism evidence="2 3">
    <name type="scientific">Spiroplasma ixodetis</name>
    <dbReference type="NCBI Taxonomy" id="2141"/>
    <lineage>
        <taxon>Bacteria</taxon>
        <taxon>Bacillati</taxon>
        <taxon>Mycoplasmatota</taxon>
        <taxon>Mollicutes</taxon>
        <taxon>Entomoplasmatales</taxon>
        <taxon>Spiroplasmataceae</taxon>
        <taxon>Spiroplasma</taxon>
    </lineage>
</organism>
<evidence type="ECO:0000313" key="2">
    <source>
        <dbReference type="EMBL" id="BET39032.1"/>
    </source>
</evidence>
<protein>
    <submittedName>
        <fullName evidence="2">Uncharacterized protein</fullName>
    </submittedName>
</protein>
<keyword evidence="3" id="KW-1185">Reference proteome</keyword>
<evidence type="ECO:0000256" key="1">
    <source>
        <dbReference type="SAM" id="Phobius"/>
    </source>
</evidence>
<keyword evidence="1" id="KW-0472">Membrane</keyword>
<accession>A0ABN7BXR5</accession>
<keyword evidence="1" id="KW-1133">Transmembrane helix</keyword>
<feature type="transmembrane region" description="Helical" evidence="1">
    <location>
        <begin position="42"/>
        <end position="68"/>
    </location>
</feature>
<name>A0ABN7BXR5_9MOLU</name>
<evidence type="ECO:0000313" key="3">
    <source>
        <dbReference type="Proteomes" id="UP001473424"/>
    </source>
</evidence>
<dbReference type="EMBL" id="AP028955">
    <property type="protein sequence ID" value="BET39032.1"/>
    <property type="molecule type" value="Genomic_DNA"/>
</dbReference>
<proteinExistence type="predicted"/>
<dbReference type="RefSeq" id="WP_353305915.1">
    <property type="nucleotide sequence ID" value="NZ_AP028955.1"/>
</dbReference>
<dbReference type="Proteomes" id="UP001473424">
    <property type="component" value="Chromosome"/>
</dbReference>